<keyword evidence="6" id="KW-1185">Reference proteome</keyword>
<dbReference type="PANTHER" id="PTHR11712">
    <property type="entry name" value="POLYKETIDE SYNTHASE-RELATED"/>
    <property type="match status" value="1"/>
</dbReference>
<gene>
    <name evidence="5" type="ORF">ACFFUT_10450</name>
</gene>
<keyword evidence="2 3" id="KW-0808">Transferase</keyword>
<feature type="domain" description="Ketosynthase family 3 (KS3)" evidence="4">
    <location>
        <begin position="1"/>
        <end position="242"/>
    </location>
</feature>
<dbReference type="Pfam" id="PF00109">
    <property type="entry name" value="ketoacyl-synt"/>
    <property type="match status" value="1"/>
</dbReference>
<accession>A0ABV5JFG4</accession>
<dbReference type="EMBL" id="JBHMEA010000038">
    <property type="protein sequence ID" value="MFB9232202.1"/>
    <property type="molecule type" value="Genomic_DNA"/>
</dbReference>
<sequence>MYECLNRHAGDQDQAIQPFSFTGFGNEVCSVVFAAARALASGYNENPTSASRPFDRDRSGFVMSEGAGTLILETLDHAMKRGATPLAEIAGYGTSADAYHITSGPPDGHGAAQAMKLALRQAGIEPQQIDHINAHATSTPVGDAAEIAAIKSVFGKDYQGAISSTKSATGHTLGAAGAVEAIFTIMALRSGTVPPTLNLENPDENAEGLNLIGPHVEKKDMTYALSNAFGFGGVNASAVFCKWDADKEV</sequence>
<evidence type="ECO:0000256" key="1">
    <source>
        <dbReference type="ARBA" id="ARBA00008467"/>
    </source>
</evidence>
<proteinExistence type="inferred from homology"/>
<dbReference type="Gene3D" id="3.40.47.10">
    <property type="match status" value="1"/>
</dbReference>
<dbReference type="Pfam" id="PF02801">
    <property type="entry name" value="Ketoacyl-synt_C"/>
    <property type="match status" value="1"/>
</dbReference>
<protein>
    <submittedName>
        <fullName evidence="5">Beta-ketoacyl synthase N-terminal-like domain-containing protein</fullName>
    </submittedName>
</protein>
<dbReference type="PANTHER" id="PTHR11712:SF321">
    <property type="entry name" value="3-OXOACYL-[ACYL-CARRIER-PROTEIN] SYNTHASE 2"/>
    <property type="match status" value="1"/>
</dbReference>
<dbReference type="Proteomes" id="UP001589683">
    <property type="component" value="Unassembled WGS sequence"/>
</dbReference>
<dbReference type="SMART" id="SM00825">
    <property type="entry name" value="PKS_KS"/>
    <property type="match status" value="1"/>
</dbReference>
<evidence type="ECO:0000313" key="5">
    <source>
        <dbReference type="EMBL" id="MFB9232202.1"/>
    </source>
</evidence>
<organism evidence="5 6">
    <name type="scientific">Pseudohalocynthiibacter aestuariivivens</name>
    <dbReference type="NCBI Taxonomy" id="1591409"/>
    <lineage>
        <taxon>Bacteria</taxon>
        <taxon>Pseudomonadati</taxon>
        <taxon>Pseudomonadota</taxon>
        <taxon>Alphaproteobacteria</taxon>
        <taxon>Rhodobacterales</taxon>
        <taxon>Paracoccaceae</taxon>
        <taxon>Pseudohalocynthiibacter</taxon>
    </lineage>
</organism>
<evidence type="ECO:0000256" key="3">
    <source>
        <dbReference type="RuleBase" id="RU003694"/>
    </source>
</evidence>
<dbReference type="SUPFAM" id="SSF53901">
    <property type="entry name" value="Thiolase-like"/>
    <property type="match status" value="1"/>
</dbReference>
<dbReference type="RefSeq" id="WP_213889857.1">
    <property type="nucleotide sequence ID" value="NZ_JAGFNU010000008.1"/>
</dbReference>
<evidence type="ECO:0000256" key="2">
    <source>
        <dbReference type="ARBA" id="ARBA00022679"/>
    </source>
</evidence>
<name>A0ABV5JFG4_9RHOB</name>
<comment type="similarity">
    <text evidence="1 3">Belongs to the thiolase-like superfamily. Beta-ketoacyl-ACP synthases family.</text>
</comment>
<dbReference type="PROSITE" id="PS52004">
    <property type="entry name" value="KS3_2"/>
    <property type="match status" value="1"/>
</dbReference>
<dbReference type="InterPro" id="IPR016039">
    <property type="entry name" value="Thiolase-like"/>
</dbReference>
<reference evidence="5 6" key="1">
    <citation type="submission" date="2024-09" db="EMBL/GenBank/DDBJ databases">
        <authorList>
            <person name="Sun Q."/>
            <person name="Mori K."/>
        </authorList>
    </citation>
    <scope>NUCLEOTIDE SEQUENCE [LARGE SCALE GENOMIC DNA]</scope>
    <source>
        <strain evidence="5 6">CECT 8726</strain>
    </source>
</reference>
<dbReference type="InterPro" id="IPR014031">
    <property type="entry name" value="Ketoacyl_synth_C"/>
</dbReference>
<dbReference type="InterPro" id="IPR014030">
    <property type="entry name" value="Ketoacyl_synth_N"/>
</dbReference>
<dbReference type="InterPro" id="IPR000794">
    <property type="entry name" value="Beta-ketoacyl_synthase"/>
</dbReference>
<evidence type="ECO:0000259" key="4">
    <source>
        <dbReference type="PROSITE" id="PS52004"/>
    </source>
</evidence>
<dbReference type="CDD" id="cd00834">
    <property type="entry name" value="KAS_I_II"/>
    <property type="match status" value="1"/>
</dbReference>
<dbReference type="InterPro" id="IPR020841">
    <property type="entry name" value="PKS_Beta-ketoAc_synthase_dom"/>
</dbReference>
<comment type="caution">
    <text evidence="5">The sequence shown here is derived from an EMBL/GenBank/DDBJ whole genome shotgun (WGS) entry which is preliminary data.</text>
</comment>
<evidence type="ECO:0000313" key="6">
    <source>
        <dbReference type="Proteomes" id="UP001589683"/>
    </source>
</evidence>